<evidence type="ECO:0000313" key="2">
    <source>
        <dbReference type="EMBL" id="TRW92786.1"/>
    </source>
</evidence>
<dbReference type="RefSeq" id="WP_127029313.1">
    <property type="nucleotide sequence ID" value="NZ_RYFG02000106.1"/>
</dbReference>
<organism evidence="2 3">
    <name type="scientific">Candidatus Methylobacter oryzae</name>
    <dbReference type="NCBI Taxonomy" id="2497749"/>
    <lineage>
        <taxon>Bacteria</taxon>
        <taxon>Pseudomonadati</taxon>
        <taxon>Pseudomonadota</taxon>
        <taxon>Gammaproteobacteria</taxon>
        <taxon>Methylococcales</taxon>
        <taxon>Methylococcaceae</taxon>
        <taxon>Methylobacter</taxon>
    </lineage>
</organism>
<dbReference type="NCBIfam" id="TIGR02532">
    <property type="entry name" value="IV_pilin_GFxxxE"/>
    <property type="match status" value="1"/>
</dbReference>
<evidence type="ECO:0000313" key="3">
    <source>
        <dbReference type="Proteomes" id="UP000733744"/>
    </source>
</evidence>
<sequence length="158" mass="16451">MNKNSGFTLIEILIAALVLAVGLLGLAGLQAASIKNNLSAYNRSQATQLAYDMADRMRANKNESLDPASGSVIAASTYLTIAPTSAAAQASCETVTGCTRAQMAQNDLFQWNAALAGTLPSGTGTITVVAATRVFTITVSWKDNPDGSNTSFLVSFQL</sequence>
<protein>
    <submittedName>
        <fullName evidence="2">Type IV pilus modification protein PilV</fullName>
    </submittedName>
</protein>
<dbReference type="InterPro" id="IPR012902">
    <property type="entry name" value="N_methyl_site"/>
</dbReference>
<gene>
    <name evidence="2" type="primary">pilV</name>
    <name evidence="2" type="ORF">EKO24_014390</name>
</gene>
<comment type="caution">
    <text evidence="2">The sequence shown here is derived from an EMBL/GenBank/DDBJ whole genome shotgun (WGS) entry which is preliminary data.</text>
</comment>
<evidence type="ECO:0000259" key="1">
    <source>
        <dbReference type="Pfam" id="PF22150"/>
    </source>
</evidence>
<name>A0ABY3C883_9GAMM</name>
<proteinExistence type="predicted"/>
<dbReference type="EMBL" id="RYFG02000106">
    <property type="protein sequence ID" value="TRW92786.1"/>
    <property type="molecule type" value="Genomic_DNA"/>
</dbReference>
<feature type="domain" description="Type IV pilin Tt1218-like" evidence="1">
    <location>
        <begin position="29"/>
        <end position="108"/>
    </location>
</feature>
<reference evidence="2 3" key="1">
    <citation type="journal article" date="2019" name="Antonie Van Leeuwenhoek">
        <title>Description of 'Ca. Methylobacter oryzae' KRF1, a novel species from the environmentally important Methylobacter clade 2.</title>
        <authorList>
            <person name="Khatri K."/>
            <person name="Mohite J.A."/>
            <person name="Pandit P.S."/>
            <person name="Bahulikar R."/>
            <person name="Rahalkar M.C."/>
        </authorList>
    </citation>
    <scope>NUCLEOTIDE SEQUENCE [LARGE SCALE GENOMIC DNA]</scope>
    <source>
        <strain evidence="2 3">KRF1</strain>
    </source>
</reference>
<dbReference type="InterPro" id="IPR054402">
    <property type="entry name" value="Tt1218-like_dom"/>
</dbReference>
<dbReference type="Pfam" id="PF22150">
    <property type="entry name" value="Tt1218-like"/>
    <property type="match status" value="1"/>
</dbReference>
<dbReference type="NCBIfam" id="TIGR02523">
    <property type="entry name" value="type_IV_pilV"/>
    <property type="match status" value="1"/>
</dbReference>
<keyword evidence="3" id="KW-1185">Reference proteome</keyword>
<dbReference type="InterPro" id="IPR013362">
    <property type="entry name" value="Pilus_4_PilV"/>
</dbReference>
<accession>A0ABY3C883</accession>
<dbReference type="Pfam" id="PF07963">
    <property type="entry name" value="N_methyl"/>
    <property type="match status" value="1"/>
</dbReference>
<dbReference type="Proteomes" id="UP000733744">
    <property type="component" value="Unassembled WGS sequence"/>
</dbReference>